<evidence type="ECO:0000313" key="2">
    <source>
        <dbReference type="Proteomes" id="UP000075260"/>
    </source>
</evidence>
<organism evidence="1 2">
    <name type="scientific">Sorangium cellulosum</name>
    <name type="common">Polyangium cellulosum</name>
    <dbReference type="NCBI Taxonomy" id="56"/>
    <lineage>
        <taxon>Bacteria</taxon>
        <taxon>Pseudomonadati</taxon>
        <taxon>Myxococcota</taxon>
        <taxon>Polyangia</taxon>
        <taxon>Polyangiales</taxon>
        <taxon>Polyangiaceae</taxon>
        <taxon>Sorangium</taxon>
    </lineage>
</organism>
<accession>A0A150QFR8</accession>
<proteinExistence type="predicted"/>
<reference evidence="1 2" key="1">
    <citation type="submission" date="2014-02" db="EMBL/GenBank/DDBJ databases">
        <title>The small core and large imbalanced accessory genome model reveals a collaborative survival strategy of Sorangium cellulosum strains in nature.</title>
        <authorList>
            <person name="Han K."/>
            <person name="Peng R."/>
            <person name="Blom J."/>
            <person name="Li Y.-Z."/>
        </authorList>
    </citation>
    <scope>NUCLEOTIDE SEQUENCE [LARGE SCALE GENOMIC DNA]</scope>
    <source>
        <strain evidence="1 2">So0008-312</strain>
    </source>
</reference>
<dbReference type="OrthoDB" id="5501219at2"/>
<sequence length="328" mass="36047">MGARPAPGTADGPAARPLLSRAGRARDALVTAALAAVAAVAIGSVRAPATDVEKRVAETSDVYVLPPPDEVVTLSLGYRSALADLLWSHVLVSQGLHTFERRRFENLTLLLDAINALDPTFRDPYLFADALITFQTSTTPREEVLKAREIMERGVQHRPLDGELWLALGQFVAFIAPASYLTDPAEKTQWRLDGARMLARAAELGGGDASISWQALGGAGILGRAGEREAQIRFLQRTLAVTDDEELRQKIREQLDKLLGERAAEGYRRRLDGFSDIWRRDLPFVSKTTMLVLGPPREPAYCAGGAHADEPRCATTWRAWAERIEQDR</sequence>
<dbReference type="Proteomes" id="UP000075260">
    <property type="component" value="Unassembled WGS sequence"/>
</dbReference>
<dbReference type="AlphaFoldDB" id="A0A150QFR8"/>
<name>A0A150QFR8_SORCE</name>
<dbReference type="EMBL" id="JEMA01000708">
    <property type="protein sequence ID" value="KYF66824.1"/>
    <property type="molecule type" value="Genomic_DNA"/>
</dbReference>
<comment type="caution">
    <text evidence="1">The sequence shown here is derived from an EMBL/GenBank/DDBJ whole genome shotgun (WGS) entry which is preliminary data.</text>
</comment>
<protein>
    <submittedName>
        <fullName evidence="1">Uncharacterized protein</fullName>
    </submittedName>
</protein>
<evidence type="ECO:0000313" key="1">
    <source>
        <dbReference type="EMBL" id="KYF66824.1"/>
    </source>
</evidence>
<gene>
    <name evidence="1" type="ORF">BE15_47815</name>
</gene>